<gene>
    <name evidence="1" type="ORF">SLEP1_g57407</name>
</gene>
<protein>
    <submittedName>
        <fullName evidence="1">Uncharacterized protein</fullName>
    </submittedName>
</protein>
<evidence type="ECO:0000313" key="2">
    <source>
        <dbReference type="Proteomes" id="UP001054252"/>
    </source>
</evidence>
<comment type="caution">
    <text evidence="1">The sequence shown here is derived from an EMBL/GenBank/DDBJ whole genome shotgun (WGS) entry which is preliminary data.</text>
</comment>
<dbReference type="AlphaFoldDB" id="A0AAV5MLH3"/>
<name>A0AAV5MLH3_9ROSI</name>
<dbReference type="Proteomes" id="UP001054252">
    <property type="component" value="Unassembled WGS sequence"/>
</dbReference>
<accession>A0AAV5MLH3</accession>
<reference evidence="1 2" key="1">
    <citation type="journal article" date="2021" name="Commun. Biol.">
        <title>The genome of Shorea leprosula (Dipterocarpaceae) highlights the ecological relevance of drought in aseasonal tropical rainforests.</title>
        <authorList>
            <person name="Ng K.K.S."/>
            <person name="Kobayashi M.J."/>
            <person name="Fawcett J.A."/>
            <person name="Hatakeyama M."/>
            <person name="Paape T."/>
            <person name="Ng C.H."/>
            <person name="Ang C.C."/>
            <person name="Tnah L.H."/>
            <person name="Lee C.T."/>
            <person name="Nishiyama T."/>
            <person name="Sese J."/>
            <person name="O'Brien M.J."/>
            <person name="Copetti D."/>
            <person name="Mohd Noor M.I."/>
            <person name="Ong R.C."/>
            <person name="Putra M."/>
            <person name="Sireger I.Z."/>
            <person name="Indrioko S."/>
            <person name="Kosugi Y."/>
            <person name="Izuno A."/>
            <person name="Isagi Y."/>
            <person name="Lee S.L."/>
            <person name="Shimizu K.K."/>
        </authorList>
    </citation>
    <scope>NUCLEOTIDE SEQUENCE [LARGE SCALE GENOMIC DNA]</scope>
    <source>
        <strain evidence="1">214</strain>
    </source>
</reference>
<proteinExistence type="predicted"/>
<sequence>MEVIVRSVMRWRKIYWRWRSKEVMVEIGSPEGRRIGTRGVFFVCRPPFRLVFFSTQQQPTPSLQLLYPIAGLSPRNFFLFSTQQSAFLHARSASSSSPSSRPFSVPNSWPLSMQVLLVLRPIADLSPCKICFFFFAEQLAWPLSVQDLLVLCSTTGRARSSSSPRNSSPPNP</sequence>
<keyword evidence="2" id="KW-1185">Reference proteome</keyword>
<dbReference type="EMBL" id="BPVZ01000389">
    <property type="protein sequence ID" value="GKV50710.1"/>
    <property type="molecule type" value="Genomic_DNA"/>
</dbReference>
<evidence type="ECO:0000313" key="1">
    <source>
        <dbReference type="EMBL" id="GKV50710.1"/>
    </source>
</evidence>
<organism evidence="1 2">
    <name type="scientific">Rubroshorea leprosula</name>
    <dbReference type="NCBI Taxonomy" id="152421"/>
    <lineage>
        <taxon>Eukaryota</taxon>
        <taxon>Viridiplantae</taxon>
        <taxon>Streptophyta</taxon>
        <taxon>Embryophyta</taxon>
        <taxon>Tracheophyta</taxon>
        <taxon>Spermatophyta</taxon>
        <taxon>Magnoliopsida</taxon>
        <taxon>eudicotyledons</taxon>
        <taxon>Gunneridae</taxon>
        <taxon>Pentapetalae</taxon>
        <taxon>rosids</taxon>
        <taxon>malvids</taxon>
        <taxon>Malvales</taxon>
        <taxon>Dipterocarpaceae</taxon>
        <taxon>Rubroshorea</taxon>
    </lineage>
</organism>